<accession>A0A4P9XKG4</accession>
<keyword evidence="10" id="KW-1185">Reference proteome</keyword>
<evidence type="ECO:0000256" key="4">
    <source>
        <dbReference type="ARBA" id="ARBA00022927"/>
    </source>
</evidence>
<dbReference type="GO" id="GO:0015031">
    <property type="term" value="P:protein transport"/>
    <property type="evidence" value="ECO:0007669"/>
    <property type="project" value="UniProtKB-KW"/>
</dbReference>
<name>A0A4P9XKG4_9FUNG</name>
<dbReference type="GO" id="GO:0005789">
    <property type="term" value="C:endoplasmic reticulum membrane"/>
    <property type="evidence" value="ECO:0007669"/>
    <property type="project" value="TreeGrafter"/>
</dbReference>
<dbReference type="EMBL" id="KZ993043">
    <property type="protein sequence ID" value="RKP05740.1"/>
    <property type="molecule type" value="Genomic_DNA"/>
</dbReference>
<keyword evidence="2" id="KW-0813">Transport</keyword>
<proteinExistence type="inferred from homology"/>
<evidence type="ECO:0000256" key="6">
    <source>
        <dbReference type="ARBA" id="ARBA00023136"/>
    </source>
</evidence>
<evidence type="ECO:0000256" key="3">
    <source>
        <dbReference type="ARBA" id="ARBA00022692"/>
    </source>
</evidence>
<dbReference type="PANTHER" id="PTHR15858">
    <property type="entry name" value="IMMEDIATE EARLY RESPONSE 3-INTERACTING PROTEIN 1"/>
    <property type="match status" value="1"/>
</dbReference>
<dbReference type="AlphaFoldDB" id="A0A4P9XKG4"/>
<keyword evidence="6 8" id="KW-0472">Membrane</keyword>
<dbReference type="STRING" id="78915.A0A4P9XKG4"/>
<evidence type="ECO:0000256" key="2">
    <source>
        <dbReference type="ARBA" id="ARBA00022448"/>
    </source>
</evidence>
<dbReference type="PANTHER" id="PTHR15858:SF0">
    <property type="entry name" value="IMMEDIATE EARLY RESPONSE 3-INTERACTING PROTEIN 1"/>
    <property type="match status" value="1"/>
</dbReference>
<comment type="similarity">
    <text evidence="7">Belongs to the YOS1 family.</text>
</comment>
<keyword evidence="4" id="KW-0653">Protein transport</keyword>
<evidence type="ECO:0000313" key="10">
    <source>
        <dbReference type="Proteomes" id="UP000271241"/>
    </source>
</evidence>
<dbReference type="Proteomes" id="UP000271241">
    <property type="component" value="Unassembled WGS sequence"/>
</dbReference>
<keyword evidence="5 8" id="KW-1133">Transmembrane helix</keyword>
<dbReference type="GO" id="GO:0000139">
    <property type="term" value="C:Golgi membrane"/>
    <property type="evidence" value="ECO:0007669"/>
    <property type="project" value="TreeGrafter"/>
</dbReference>
<dbReference type="GO" id="GO:0006888">
    <property type="term" value="P:endoplasmic reticulum to Golgi vesicle-mediated transport"/>
    <property type="evidence" value="ECO:0007669"/>
    <property type="project" value="TreeGrafter"/>
</dbReference>
<evidence type="ECO:0000256" key="8">
    <source>
        <dbReference type="SAM" id="Phobius"/>
    </source>
</evidence>
<evidence type="ECO:0000256" key="7">
    <source>
        <dbReference type="ARBA" id="ARBA00024203"/>
    </source>
</evidence>
<feature type="transmembrane region" description="Helical" evidence="8">
    <location>
        <begin position="6"/>
        <end position="23"/>
    </location>
</feature>
<organism evidence="9 10">
    <name type="scientific">Thamnocephalis sphaerospora</name>
    <dbReference type="NCBI Taxonomy" id="78915"/>
    <lineage>
        <taxon>Eukaryota</taxon>
        <taxon>Fungi</taxon>
        <taxon>Fungi incertae sedis</taxon>
        <taxon>Zoopagomycota</taxon>
        <taxon>Zoopagomycotina</taxon>
        <taxon>Zoopagomycetes</taxon>
        <taxon>Zoopagales</taxon>
        <taxon>Sigmoideomycetaceae</taxon>
        <taxon>Thamnocephalis</taxon>
    </lineage>
</organism>
<dbReference type="GO" id="GO:0030134">
    <property type="term" value="C:COPII-coated ER to Golgi transport vesicle"/>
    <property type="evidence" value="ECO:0007669"/>
    <property type="project" value="TreeGrafter"/>
</dbReference>
<dbReference type="Pfam" id="PF08571">
    <property type="entry name" value="Yos1"/>
    <property type="match status" value="1"/>
</dbReference>
<evidence type="ECO:0000256" key="5">
    <source>
        <dbReference type="ARBA" id="ARBA00022989"/>
    </source>
</evidence>
<feature type="transmembrane region" description="Helical" evidence="8">
    <location>
        <begin position="66"/>
        <end position="85"/>
    </location>
</feature>
<evidence type="ECO:0000256" key="1">
    <source>
        <dbReference type="ARBA" id="ARBA00004370"/>
    </source>
</evidence>
<evidence type="ECO:0000313" key="9">
    <source>
        <dbReference type="EMBL" id="RKP05740.1"/>
    </source>
</evidence>
<gene>
    <name evidence="9" type="ORF">THASP1DRAFT_19413</name>
</gene>
<keyword evidence="3 8" id="KW-0812">Transmembrane</keyword>
<sequence length="87" mass="9462">MALLSIGQIFYVILLLINSLAILNEERFLARIGWAAVPAEPGYGQGVGQAPGFKVQLINLMSAVRTLMRIPLIGVNVLIILYELILG</sequence>
<dbReference type="InterPro" id="IPR013880">
    <property type="entry name" value="Yos1"/>
</dbReference>
<reference evidence="10" key="1">
    <citation type="journal article" date="2018" name="Nat. Microbiol.">
        <title>Leveraging single-cell genomics to expand the fungal tree of life.</title>
        <authorList>
            <person name="Ahrendt S.R."/>
            <person name="Quandt C.A."/>
            <person name="Ciobanu D."/>
            <person name="Clum A."/>
            <person name="Salamov A."/>
            <person name="Andreopoulos B."/>
            <person name="Cheng J.F."/>
            <person name="Woyke T."/>
            <person name="Pelin A."/>
            <person name="Henrissat B."/>
            <person name="Reynolds N.K."/>
            <person name="Benny G.L."/>
            <person name="Smith M.E."/>
            <person name="James T.Y."/>
            <person name="Grigoriev I.V."/>
        </authorList>
    </citation>
    <scope>NUCLEOTIDE SEQUENCE [LARGE SCALE GENOMIC DNA]</scope>
    <source>
        <strain evidence="10">RSA 1356</strain>
    </source>
</reference>
<dbReference type="OrthoDB" id="15356at2759"/>
<protein>
    <submittedName>
        <fullName evidence="9">Yos1-like protein</fullName>
    </submittedName>
</protein>
<comment type="subcellular location">
    <subcellularLocation>
        <location evidence="1">Membrane</location>
    </subcellularLocation>
</comment>